<dbReference type="NCBIfam" id="NF045514">
    <property type="entry name" value="glycotran_HepC"/>
    <property type="match status" value="1"/>
</dbReference>
<proteinExistence type="inferred from homology"/>
<gene>
    <name evidence="4" type="ORF">H1P_390004</name>
</gene>
<dbReference type="Proteomes" id="UP000320055">
    <property type="component" value="Unassembled WGS sequence"/>
</dbReference>
<keyword evidence="2" id="KW-0472">Membrane</keyword>
<accession>A0A563VWZ1</accession>
<keyword evidence="2" id="KW-0812">Transmembrane</keyword>
<feature type="transmembrane region" description="Helical" evidence="2">
    <location>
        <begin position="125"/>
        <end position="143"/>
    </location>
</feature>
<evidence type="ECO:0000259" key="3">
    <source>
        <dbReference type="Pfam" id="PF02397"/>
    </source>
</evidence>
<keyword evidence="4" id="KW-0808">Transferase</keyword>
<dbReference type="GO" id="GO:0047360">
    <property type="term" value="F:undecaprenyl-phosphate galactose phosphotransferase activity"/>
    <property type="evidence" value="ECO:0007669"/>
    <property type="project" value="UniProtKB-EC"/>
</dbReference>
<sequence>MSKNNVWITAFKTIDLSFDSSKNSPSTSPRHVRWRNKILWVSTNGGMGLSELPALKSQWWLINCLKKSPIDKICLTPQLEAAEAEIWAKAGKKAQKKVFLRTLRDRKLFLLQNSWAWNLKRSIDFVMALLILWLLSPVMLVMIGKQKLAGKPIFEKQRCVGKKGLLFETFHFTRNRSGRRAFKFSLNNLPQLINVLRGEMSFVGRYPYSLDEALSLNDQQRKVLNVVPGIVGSQFQRLPQADTPDIFLQDREYLTNWSLGLDLKTLLLHLPLALLGKSPSQKTT</sequence>
<dbReference type="EMBL" id="CAACVJ010000323">
    <property type="protein sequence ID" value="VEP15936.1"/>
    <property type="molecule type" value="Genomic_DNA"/>
</dbReference>
<evidence type="ECO:0000256" key="2">
    <source>
        <dbReference type="SAM" id="Phobius"/>
    </source>
</evidence>
<keyword evidence="2" id="KW-1133">Transmembrane helix</keyword>
<dbReference type="RefSeq" id="WP_144865743.1">
    <property type="nucleotide sequence ID" value="NZ_LR213799.1"/>
</dbReference>
<evidence type="ECO:0000256" key="1">
    <source>
        <dbReference type="ARBA" id="ARBA00006464"/>
    </source>
</evidence>
<keyword evidence="5" id="KW-1185">Reference proteome</keyword>
<feature type="domain" description="Bacterial sugar transferase" evidence="3">
    <location>
        <begin position="120"/>
        <end position="268"/>
    </location>
</feature>
<organism evidence="4 5">
    <name type="scientific">Hyella patelloides LEGE 07179</name>
    <dbReference type="NCBI Taxonomy" id="945734"/>
    <lineage>
        <taxon>Bacteria</taxon>
        <taxon>Bacillati</taxon>
        <taxon>Cyanobacteriota</taxon>
        <taxon>Cyanophyceae</taxon>
        <taxon>Pleurocapsales</taxon>
        <taxon>Hyellaceae</taxon>
        <taxon>Hyella</taxon>
    </lineage>
</organism>
<name>A0A563VWZ1_9CYAN</name>
<reference evidence="4 5" key="1">
    <citation type="submission" date="2019-01" db="EMBL/GenBank/DDBJ databases">
        <authorList>
            <person name="Brito A."/>
        </authorList>
    </citation>
    <scope>NUCLEOTIDE SEQUENCE [LARGE SCALE GENOMIC DNA]</scope>
    <source>
        <strain evidence="4">1</strain>
    </source>
</reference>
<dbReference type="PANTHER" id="PTHR30576:SF10">
    <property type="entry name" value="SLL5057 PROTEIN"/>
    <property type="match status" value="1"/>
</dbReference>
<dbReference type="InterPro" id="IPR003362">
    <property type="entry name" value="Bact_transf"/>
</dbReference>
<dbReference type="EC" id="2.7.8.6" evidence="4"/>
<dbReference type="OrthoDB" id="570875at2"/>
<dbReference type="PANTHER" id="PTHR30576">
    <property type="entry name" value="COLANIC BIOSYNTHESIS UDP-GLUCOSE LIPID CARRIER TRANSFERASE"/>
    <property type="match status" value="1"/>
</dbReference>
<evidence type="ECO:0000313" key="5">
    <source>
        <dbReference type="Proteomes" id="UP000320055"/>
    </source>
</evidence>
<dbReference type="Pfam" id="PF02397">
    <property type="entry name" value="Bac_transf"/>
    <property type="match status" value="1"/>
</dbReference>
<dbReference type="AlphaFoldDB" id="A0A563VWZ1"/>
<protein>
    <submittedName>
        <fullName evidence="4">Putative Undecaprenyl-phosphate galactose phosphotransferase</fullName>
        <ecNumber evidence="4">2.7.8.6</ecNumber>
    </submittedName>
</protein>
<evidence type="ECO:0000313" key="4">
    <source>
        <dbReference type="EMBL" id="VEP15936.1"/>
    </source>
</evidence>
<comment type="similarity">
    <text evidence="1">Belongs to the bacterial sugar transferase family.</text>
</comment>